<dbReference type="WBParaSite" id="scaffold7693_cov160.g12317">
    <property type="protein sequence ID" value="scaffold7693_cov160.g12317"/>
    <property type="gene ID" value="scaffold7693_cov160.g12317"/>
</dbReference>
<dbReference type="Proteomes" id="UP000887561">
    <property type="component" value="Unplaced"/>
</dbReference>
<protein>
    <submittedName>
        <fullName evidence="2">Uncharacterized protein</fullName>
    </submittedName>
</protein>
<keyword evidence="1" id="KW-1185">Reference proteome</keyword>
<accession>A0A915N811</accession>
<proteinExistence type="predicted"/>
<sequence length="148" mass="17475">MIQDNHHGHYQQSLIITQPYAEFRDCEMAKEGYEILWGFLKMLASKSVQAYCEEIVGDHKYRIELSLNGWAHLFIGPGNARDINYLRLSGRQKIHNGQFEQYKTATLNENEKKLAFELAKALRTHVKEWKKQFDKRNIRCTILFHEFG</sequence>
<organism evidence="1 2">
    <name type="scientific">Meloidogyne javanica</name>
    <name type="common">Root-knot nematode worm</name>
    <dbReference type="NCBI Taxonomy" id="6303"/>
    <lineage>
        <taxon>Eukaryota</taxon>
        <taxon>Metazoa</taxon>
        <taxon>Ecdysozoa</taxon>
        <taxon>Nematoda</taxon>
        <taxon>Chromadorea</taxon>
        <taxon>Rhabditida</taxon>
        <taxon>Tylenchina</taxon>
        <taxon>Tylenchomorpha</taxon>
        <taxon>Tylenchoidea</taxon>
        <taxon>Meloidogynidae</taxon>
        <taxon>Meloidogyninae</taxon>
        <taxon>Meloidogyne</taxon>
        <taxon>Meloidogyne incognita group</taxon>
    </lineage>
</organism>
<evidence type="ECO:0000313" key="2">
    <source>
        <dbReference type="WBParaSite" id="scaffold7693_cov160.g12317"/>
    </source>
</evidence>
<dbReference type="AlphaFoldDB" id="A0A915N811"/>
<name>A0A915N811_MELJA</name>
<reference evidence="2" key="1">
    <citation type="submission" date="2022-11" db="UniProtKB">
        <authorList>
            <consortium name="WormBaseParasite"/>
        </authorList>
    </citation>
    <scope>IDENTIFICATION</scope>
</reference>
<evidence type="ECO:0000313" key="1">
    <source>
        <dbReference type="Proteomes" id="UP000887561"/>
    </source>
</evidence>